<sequence length="115" mass="13032">MSIFFQINSFQDNLGILKNPYSFLVKNEVKPEQVNGIFLYSKATKVVYSDKMNQITSFSKKENIPIYVCINSLIRHGNKLKKNENIDDHLLIVSGLGQLIEGILKSEKTIIIGSL</sequence>
<protein>
    <recommendedName>
        <fullName evidence="2">DsrE/DsrF-like family protein</fullName>
    </recommendedName>
</protein>
<evidence type="ECO:0008006" key="2">
    <source>
        <dbReference type="Google" id="ProtNLM"/>
    </source>
</evidence>
<dbReference type="InterPro" id="IPR027396">
    <property type="entry name" value="DsrEFH-like"/>
</dbReference>
<gene>
    <name evidence="1" type="ORF">METZ01_LOCUS193853</name>
</gene>
<evidence type="ECO:0000313" key="1">
    <source>
        <dbReference type="EMBL" id="SVB40999.1"/>
    </source>
</evidence>
<accession>A0A382DS25</accession>
<dbReference type="SUPFAM" id="SSF75169">
    <property type="entry name" value="DsrEFH-like"/>
    <property type="match status" value="1"/>
</dbReference>
<dbReference type="EMBL" id="UINC01040725">
    <property type="protein sequence ID" value="SVB40999.1"/>
    <property type="molecule type" value="Genomic_DNA"/>
</dbReference>
<dbReference type="AlphaFoldDB" id="A0A382DS25"/>
<proteinExistence type="predicted"/>
<reference evidence="1" key="1">
    <citation type="submission" date="2018-05" db="EMBL/GenBank/DDBJ databases">
        <authorList>
            <person name="Lanie J.A."/>
            <person name="Ng W.-L."/>
            <person name="Kazmierczak K.M."/>
            <person name="Andrzejewski T.M."/>
            <person name="Davidsen T.M."/>
            <person name="Wayne K.J."/>
            <person name="Tettelin H."/>
            <person name="Glass J.I."/>
            <person name="Rusch D."/>
            <person name="Podicherti R."/>
            <person name="Tsui H.-C.T."/>
            <person name="Winkler M.E."/>
        </authorList>
    </citation>
    <scope>NUCLEOTIDE SEQUENCE</scope>
</reference>
<organism evidence="1">
    <name type="scientific">marine metagenome</name>
    <dbReference type="NCBI Taxonomy" id="408172"/>
    <lineage>
        <taxon>unclassified sequences</taxon>
        <taxon>metagenomes</taxon>
        <taxon>ecological metagenomes</taxon>
    </lineage>
</organism>
<dbReference type="Gene3D" id="3.40.1260.10">
    <property type="entry name" value="DsrEFH-like"/>
    <property type="match status" value="1"/>
</dbReference>
<name>A0A382DS25_9ZZZZ</name>